<accession>A0A286G2F5</accession>
<evidence type="ECO:0000256" key="2">
    <source>
        <dbReference type="SAM" id="SignalP"/>
    </source>
</evidence>
<dbReference type="Proteomes" id="UP000219621">
    <property type="component" value="Unassembled WGS sequence"/>
</dbReference>
<feature type="chain" id="PRO_5012922422" description="DUF3108 domain-containing protein" evidence="2">
    <location>
        <begin position="31"/>
        <end position="291"/>
    </location>
</feature>
<evidence type="ECO:0008006" key="5">
    <source>
        <dbReference type="Google" id="ProtNLM"/>
    </source>
</evidence>
<name>A0A286G2F5_9PROT</name>
<dbReference type="RefSeq" id="WP_097277184.1">
    <property type="nucleotide sequence ID" value="NZ_OCNJ01000001.1"/>
</dbReference>
<sequence>MRPSPAGPARAALASLCAAAVLAAAGPAHAAADTVLTYQFRLGGFDVARADLAVDLPEAAGGAYSMTSDLVADGLLGTFTSFTSRSAAAGTLGEADGRAEPHSFRSDSTWRGEQRTAVLSWQTPPLPEARVEPPPDPDEREPVPPHLTEGSVDPLSALLTLIAAATGDAASGATGDAASGATGDAASGVAGEPVTVYDGRRLYRLTVAGFAPAAVSAGGFAGEGWRADVRYETLAGTSRRWNSRKEVTADVLLAPGETFGLDVPVPVRIIVPVKTLGALVVELAGARPGDA</sequence>
<feature type="signal peptide" evidence="2">
    <location>
        <begin position="1"/>
        <end position="30"/>
    </location>
</feature>
<protein>
    <recommendedName>
        <fullName evidence="5">DUF3108 domain-containing protein</fullName>
    </recommendedName>
</protein>
<feature type="compositionally biased region" description="Basic and acidic residues" evidence="1">
    <location>
        <begin position="95"/>
        <end position="114"/>
    </location>
</feature>
<proteinExistence type="predicted"/>
<keyword evidence="4" id="KW-1185">Reference proteome</keyword>
<keyword evidence="2" id="KW-0732">Signal</keyword>
<evidence type="ECO:0000256" key="1">
    <source>
        <dbReference type="SAM" id="MobiDB-lite"/>
    </source>
</evidence>
<evidence type="ECO:0000313" key="4">
    <source>
        <dbReference type="Proteomes" id="UP000219621"/>
    </source>
</evidence>
<dbReference type="OrthoDB" id="7630100at2"/>
<gene>
    <name evidence="3" type="ORF">SAMN05421508_101287</name>
</gene>
<evidence type="ECO:0000313" key="3">
    <source>
        <dbReference type="EMBL" id="SOD89642.1"/>
    </source>
</evidence>
<dbReference type="EMBL" id="OCNJ01000001">
    <property type="protein sequence ID" value="SOD89642.1"/>
    <property type="molecule type" value="Genomic_DNA"/>
</dbReference>
<feature type="region of interest" description="Disordered" evidence="1">
    <location>
        <begin position="170"/>
        <end position="190"/>
    </location>
</feature>
<reference evidence="3 4" key="1">
    <citation type="submission" date="2017-09" db="EMBL/GenBank/DDBJ databases">
        <authorList>
            <person name="Ehlers B."/>
            <person name="Leendertz F.H."/>
        </authorList>
    </citation>
    <scope>NUCLEOTIDE SEQUENCE [LARGE SCALE GENOMIC DNA]</scope>
    <source>
        <strain evidence="3 4">USBA 140</strain>
    </source>
</reference>
<organism evidence="3 4">
    <name type="scientific">Caenispirillum bisanense</name>
    <dbReference type="NCBI Taxonomy" id="414052"/>
    <lineage>
        <taxon>Bacteria</taxon>
        <taxon>Pseudomonadati</taxon>
        <taxon>Pseudomonadota</taxon>
        <taxon>Alphaproteobacteria</taxon>
        <taxon>Rhodospirillales</taxon>
        <taxon>Novispirillaceae</taxon>
        <taxon>Caenispirillum</taxon>
    </lineage>
</organism>
<dbReference type="AlphaFoldDB" id="A0A286G2F5"/>
<feature type="region of interest" description="Disordered" evidence="1">
    <location>
        <begin position="92"/>
        <end position="151"/>
    </location>
</feature>